<dbReference type="SMART" id="SM00239">
    <property type="entry name" value="C2"/>
    <property type="match status" value="1"/>
</dbReference>
<evidence type="ECO:0000313" key="13">
    <source>
        <dbReference type="EMBL" id="CAJ1941537.1"/>
    </source>
</evidence>
<dbReference type="GO" id="GO:0046872">
    <property type="term" value="F:metal ion binding"/>
    <property type="evidence" value="ECO:0007669"/>
    <property type="project" value="UniProtKB-KW"/>
</dbReference>
<evidence type="ECO:0000256" key="4">
    <source>
        <dbReference type="ARBA" id="ARBA00022475"/>
    </source>
</evidence>
<dbReference type="GO" id="GO:0008289">
    <property type="term" value="F:lipid binding"/>
    <property type="evidence" value="ECO:0007669"/>
    <property type="project" value="UniProtKB-KW"/>
</dbReference>
<keyword evidence="3" id="KW-0343">GTPase activation</keyword>
<reference evidence="13" key="1">
    <citation type="submission" date="2023-10" db="EMBL/GenBank/DDBJ databases">
        <authorList>
            <person name="Domelevo Entfellner J.-B."/>
        </authorList>
    </citation>
    <scope>NUCLEOTIDE SEQUENCE</scope>
</reference>
<dbReference type="GO" id="GO:0005634">
    <property type="term" value="C:nucleus"/>
    <property type="evidence" value="ECO:0007669"/>
    <property type="project" value="UniProtKB-SubCell"/>
</dbReference>
<proteinExistence type="inferred from homology"/>
<dbReference type="CDD" id="cd04038">
    <property type="entry name" value="C2_ArfGAP"/>
    <property type="match status" value="1"/>
</dbReference>
<feature type="domain" description="C2" evidence="12">
    <location>
        <begin position="1"/>
        <end position="103"/>
    </location>
</feature>
<evidence type="ECO:0000256" key="6">
    <source>
        <dbReference type="ARBA" id="ARBA00022723"/>
    </source>
</evidence>
<keyword evidence="5" id="KW-0938">Abscisic acid signaling pathway</keyword>
<keyword evidence="6" id="KW-0479">Metal-binding</keyword>
<gene>
    <name evidence="13" type="ORF">AYBTSS11_LOCUS10326</name>
</gene>
<evidence type="ECO:0000256" key="11">
    <source>
        <dbReference type="ARBA" id="ARBA00024037"/>
    </source>
</evidence>
<dbReference type="InterPro" id="IPR035892">
    <property type="entry name" value="C2_domain_sf"/>
</dbReference>
<dbReference type="Gramene" id="rna-AYBTSS11_LOCUS10326">
    <property type="protein sequence ID" value="CAJ1941537.1"/>
    <property type="gene ID" value="gene-AYBTSS11_LOCUS10326"/>
</dbReference>
<keyword evidence="10" id="KW-0539">Nucleus</keyword>
<evidence type="ECO:0000256" key="2">
    <source>
        <dbReference type="ARBA" id="ARBA00004236"/>
    </source>
</evidence>
<dbReference type="PANTHER" id="PTHR45933">
    <property type="entry name" value="PROTEIN C2-DOMAIN ABA-RELATED 4"/>
    <property type="match status" value="1"/>
</dbReference>
<dbReference type="AlphaFoldDB" id="A0AA86V8H3"/>
<protein>
    <recommendedName>
        <fullName evidence="12">C2 domain-containing protein</fullName>
    </recommendedName>
</protein>
<dbReference type="Gene3D" id="2.60.40.150">
    <property type="entry name" value="C2 domain"/>
    <property type="match status" value="1"/>
</dbReference>
<dbReference type="PRINTS" id="PR00360">
    <property type="entry name" value="C2DOMAIN"/>
</dbReference>
<keyword evidence="9" id="KW-0472">Membrane</keyword>
<comment type="subcellular location">
    <subcellularLocation>
        <location evidence="2">Cell membrane</location>
    </subcellularLocation>
    <subcellularLocation>
        <location evidence="1">Nucleus</location>
    </subcellularLocation>
</comment>
<dbReference type="SUPFAM" id="SSF49562">
    <property type="entry name" value="C2 domain (Calcium/lipid-binding domain, CaLB)"/>
    <property type="match status" value="1"/>
</dbReference>
<dbReference type="GO" id="GO:0005096">
    <property type="term" value="F:GTPase activator activity"/>
    <property type="evidence" value="ECO:0007669"/>
    <property type="project" value="UniProtKB-KW"/>
</dbReference>
<comment type="similarity">
    <text evidence="11">Belongs to the plant CAR protein family.</text>
</comment>
<sequence>MDEPLRLLKVIVVQGKRLVIRDFKSSDPYVVVKLGNQTAKTRVIHCSLNPVWNEELNFTLTEPLGLLNLEVFDKDFLKADDKMGNSYLNLQPLMSASRLRDILKVSSASGETALRKVTPDSENCLARESSINCVNGEVVQNVWLRLRGVESGELQLTVKSVVGDDDEEWEVGPSVRA</sequence>
<keyword evidence="14" id="KW-1185">Reference proteome</keyword>
<evidence type="ECO:0000256" key="8">
    <source>
        <dbReference type="ARBA" id="ARBA00023121"/>
    </source>
</evidence>
<dbReference type="GO" id="GO:0009738">
    <property type="term" value="P:abscisic acid-activated signaling pathway"/>
    <property type="evidence" value="ECO:0007669"/>
    <property type="project" value="UniProtKB-KW"/>
</dbReference>
<evidence type="ECO:0000256" key="7">
    <source>
        <dbReference type="ARBA" id="ARBA00022837"/>
    </source>
</evidence>
<dbReference type="PANTHER" id="PTHR45933:SF6">
    <property type="entry name" value="PROTEIN C2-DOMAIN ABA-RELATED 11"/>
    <property type="match status" value="1"/>
</dbReference>
<keyword evidence="7" id="KW-0106">Calcium</keyword>
<dbReference type="PROSITE" id="PS50004">
    <property type="entry name" value="C2"/>
    <property type="match status" value="1"/>
</dbReference>
<evidence type="ECO:0000256" key="3">
    <source>
        <dbReference type="ARBA" id="ARBA00022468"/>
    </source>
</evidence>
<evidence type="ECO:0000256" key="10">
    <source>
        <dbReference type="ARBA" id="ARBA00023242"/>
    </source>
</evidence>
<evidence type="ECO:0000313" key="14">
    <source>
        <dbReference type="Proteomes" id="UP001189624"/>
    </source>
</evidence>
<evidence type="ECO:0000256" key="5">
    <source>
        <dbReference type="ARBA" id="ARBA00022682"/>
    </source>
</evidence>
<dbReference type="InterPro" id="IPR044562">
    <property type="entry name" value="CAR1-11"/>
</dbReference>
<name>A0AA86V8H3_9FABA</name>
<accession>A0AA86V8H3</accession>
<keyword evidence="8" id="KW-0446">Lipid-binding</keyword>
<organism evidence="13 14">
    <name type="scientific">Sphenostylis stenocarpa</name>
    <dbReference type="NCBI Taxonomy" id="92480"/>
    <lineage>
        <taxon>Eukaryota</taxon>
        <taxon>Viridiplantae</taxon>
        <taxon>Streptophyta</taxon>
        <taxon>Embryophyta</taxon>
        <taxon>Tracheophyta</taxon>
        <taxon>Spermatophyta</taxon>
        <taxon>Magnoliopsida</taxon>
        <taxon>eudicotyledons</taxon>
        <taxon>Gunneridae</taxon>
        <taxon>Pentapetalae</taxon>
        <taxon>rosids</taxon>
        <taxon>fabids</taxon>
        <taxon>Fabales</taxon>
        <taxon>Fabaceae</taxon>
        <taxon>Papilionoideae</taxon>
        <taxon>50 kb inversion clade</taxon>
        <taxon>NPAAA clade</taxon>
        <taxon>indigoferoid/millettioid clade</taxon>
        <taxon>Phaseoleae</taxon>
        <taxon>Sphenostylis</taxon>
    </lineage>
</organism>
<keyword evidence="4" id="KW-1003">Cell membrane</keyword>
<dbReference type="Proteomes" id="UP001189624">
    <property type="component" value="Chromosome 3"/>
</dbReference>
<dbReference type="InterPro" id="IPR000008">
    <property type="entry name" value="C2_dom"/>
</dbReference>
<dbReference type="Pfam" id="PF00168">
    <property type="entry name" value="C2"/>
    <property type="match status" value="1"/>
</dbReference>
<dbReference type="GO" id="GO:0005886">
    <property type="term" value="C:plasma membrane"/>
    <property type="evidence" value="ECO:0007669"/>
    <property type="project" value="UniProtKB-SubCell"/>
</dbReference>
<evidence type="ECO:0000256" key="9">
    <source>
        <dbReference type="ARBA" id="ARBA00023136"/>
    </source>
</evidence>
<dbReference type="EMBL" id="OY731400">
    <property type="protein sequence ID" value="CAJ1941537.1"/>
    <property type="molecule type" value="Genomic_DNA"/>
</dbReference>
<evidence type="ECO:0000256" key="1">
    <source>
        <dbReference type="ARBA" id="ARBA00004123"/>
    </source>
</evidence>
<evidence type="ECO:0000259" key="12">
    <source>
        <dbReference type="PROSITE" id="PS50004"/>
    </source>
</evidence>